<dbReference type="EMBL" id="WSSB01000002">
    <property type="protein sequence ID" value="MXR35924.1"/>
    <property type="molecule type" value="Genomic_DNA"/>
</dbReference>
<sequence>MSITIRQMDLTDAAERDLLVRLTDAYAHDPMGGGEGLSDYARTHLADAVAAHPGLFAFVAEQDGEPVGHALCITGFSSFYAAPNCNLHDLSVLPKVRGQGLGRRLLQVVEAEARQRRLCKVVLEVRPDNAIGQALYGSEGFELSGLCGQAYLMMEKPLV</sequence>
<protein>
    <submittedName>
        <fullName evidence="4">GNAT family N-acetyltransferase</fullName>
    </submittedName>
</protein>
<keyword evidence="2" id="KW-0012">Acyltransferase</keyword>
<dbReference type="CDD" id="cd04301">
    <property type="entry name" value="NAT_SF"/>
    <property type="match status" value="1"/>
</dbReference>
<dbReference type="Proteomes" id="UP000467214">
    <property type="component" value="Unassembled WGS sequence"/>
</dbReference>
<dbReference type="PANTHER" id="PTHR43877">
    <property type="entry name" value="AMINOALKYLPHOSPHONATE N-ACETYLTRANSFERASE-RELATED-RELATED"/>
    <property type="match status" value="1"/>
</dbReference>
<feature type="domain" description="N-acetyltransferase" evidence="3">
    <location>
        <begin position="3"/>
        <end position="159"/>
    </location>
</feature>
<dbReference type="Pfam" id="PF00583">
    <property type="entry name" value="Acetyltransf_1"/>
    <property type="match status" value="1"/>
</dbReference>
<dbReference type="InterPro" id="IPR050832">
    <property type="entry name" value="Bact_Acetyltransf"/>
</dbReference>
<evidence type="ECO:0000313" key="4">
    <source>
        <dbReference type="EMBL" id="MXR35924.1"/>
    </source>
</evidence>
<dbReference type="RefSeq" id="WP_220789305.1">
    <property type="nucleotide sequence ID" value="NZ_WSSB01000002.1"/>
</dbReference>
<comment type="caution">
    <text evidence="4">The sequence shown here is derived from an EMBL/GenBank/DDBJ whole genome shotgun (WGS) entry which is preliminary data.</text>
</comment>
<dbReference type="InterPro" id="IPR000182">
    <property type="entry name" value="GNAT_dom"/>
</dbReference>
<evidence type="ECO:0000259" key="3">
    <source>
        <dbReference type="PROSITE" id="PS51186"/>
    </source>
</evidence>
<evidence type="ECO:0000256" key="2">
    <source>
        <dbReference type="ARBA" id="ARBA00023315"/>
    </source>
</evidence>
<dbReference type="PROSITE" id="PS51186">
    <property type="entry name" value="GNAT"/>
    <property type="match status" value="1"/>
</dbReference>
<dbReference type="AlphaFoldDB" id="A0A845BKW4"/>
<dbReference type="GO" id="GO:0016747">
    <property type="term" value="F:acyltransferase activity, transferring groups other than amino-acyl groups"/>
    <property type="evidence" value="ECO:0007669"/>
    <property type="project" value="InterPro"/>
</dbReference>
<keyword evidence="5" id="KW-1185">Reference proteome</keyword>
<accession>A0A845BKW4</accession>
<dbReference type="PANTHER" id="PTHR43877:SF2">
    <property type="entry name" value="AMINOALKYLPHOSPHONATE N-ACETYLTRANSFERASE-RELATED"/>
    <property type="match status" value="1"/>
</dbReference>
<proteinExistence type="predicted"/>
<evidence type="ECO:0000313" key="5">
    <source>
        <dbReference type="Proteomes" id="UP000467214"/>
    </source>
</evidence>
<name>A0A845BKW4_9NEIS</name>
<keyword evidence="1 4" id="KW-0808">Transferase</keyword>
<dbReference type="SUPFAM" id="SSF55729">
    <property type="entry name" value="Acyl-CoA N-acyltransferases (Nat)"/>
    <property type="match status" value="1"/>
</dbReference>
<reference evidence="4 5" key="1">
    <citation type="submission" date="2019-12" db="EMBL/GenBank/DDBJ databases">
        <title>Neisseriaceae gen. nov. sp. Genome sequencing and assembly.</title>
        <authorList>
            <person name="Liu Z."/>
            <person name="Li A."/>
        </authorList>
    </citation>
    <scope>NUCLEOTIDE SEQUENCE [LARGE SCALE GENOMIC DNA]</scope>
    <source>
        <strain evidence="4 5">B2N2-7</strain>
    </source>
</reference>
<dbReference type="InterPro" id="IPR016181">
    <property type="entry name" value="Acyl_CoA_acyltransferase"/>
</dbReference>
<gene>
    <name evidence="4" type="ORF">GQF02_02910</name>
</gene>
<dbReference type="Gene3D" id="3.40.630.30">
    <property type="match status" value="1"/>
</dbReference>
<organism evidence="4 5">
    <name type="scientific">Craterilacuibacter sinensis</name>
    <dbReference type="NCBI Taxonomy" id="2686017"/>
    <lineage>
        <taxon>Bacteria</taxon>
        <taxon>Pseudomonadati</taxon>
        <taxon>Pseudomonadota</taxon>
        <taxon>Betaproteobacteria</taxon>
        <taxon>Neisseriales</taxon>
        <taxon>Neisseriaceae</taxon>
        <taxon>Craterilacuibacter</taxon>
    </lineage>
</organism>
<evidence type="ECO:0000256" key="1">
    <source>
        <dbReference type="ARBA" id="ARBA00022679"/>
    </source>
</evidence>